<dbReference type="Proteomes" id="UP001597046">
    <property type="component" value="Unassembled WGS sequence"/>
</dbReference>
<name>A0ABW3MV13_9MICO</name>
<accession>A0ABW3MV13</accession>
<evidence type="ECO:0000313" key="1">
    <source>
        <dbReference type="EMBL" id="MFD1053399.1"/>
    </source>
</evidence>
<protein>
    <submittedName>
        <fullName evidence="1">Uncharacterized protein</fullName>
    </submittedName>
</protein>
<reference evidence="2" key="1">
    <citation type="journal article" date="2019" name="Int. J. Syst. Evol. Microbiol.">
        <title>The Global Catalogue of Microorganisms (GCM) 10K type strain sequencing project: providing services to taxonomists for standard genome sequencing and annotation.</title>
        <authorList>
            <consortium name="The Broad Institute Genomics Platform"/>
            <consortium name="The Broad Institute Genome Sequencing Center for Infectious Disease"/>
            <person name="Wu L."/>
            <person name="Ma J."/>
        </authorList>
    </citation>
    <scope>NUCLEOTIDE SEQUENCE [LARGE SCALE GENOMIC DNA]</scope>
    <source>
        <strain evidence="2">CCUG 57508</strain>
    </source>
</reference>
<organism evidence="1 2">
    <name type="scientific">Terrabacter terrigena</name>
    <dbReference type="NCBI Taxonomy" id="574718"/>
    <lineage>
        <taxon>Bacteria</taxon>
        <taxon>Bacillati</taxon>
        <taxon>Actinomycetota</taxon>
        <taxon>Actinomycetes</taxon>
        <taxon>Micrococcales</taxon>
        <taxon>Intrasporangiaceae</taxon>
        <taxon>Terrabacter</taxon>
    </lineage>
</organism>
<keyword evidence="2" id="KW-1185">Reference proteome</keyword>
<dbReference type="EMBL" id="JBHTKH010000001">
    <property type="protein sequence ID" value="MFD1053399.1"/>
    <property type="molecule type" value="Genomic_DNA"/>
</dbReference>
<sequence length="211" mass="22159">MISALRKGRVDGLRIVVACARSLDDVPHDVYLLDLVPTTEAVAGSRFDEVPYLECLEPVLDSSDGALPWVVEVARVHRADRDGLGEARLSVLLGVGSPPPDGAPAPDLTPVMAEAFSRMVGRFAPDSPVPDRADALSAATSAVAHAYLDVDPRALSLTDEEHHADDGCWTVGLAVPGAARFRVQLGLAPGLPASTHVHRVPQGEVVDSVGV</sequence>
<comment type="caution">
    <text evidence="1">The sequence shown here is derived from an EMBL/GenBank/DDBJ whole genome shotgun (WGS) entry which is preliminary data.</text>
</comment>
<dbReference type="RefSeq" id="WP_386050801.1">
    <property type="nucleotide sequence ID" value="NZ_JBHTKH010000001.1"/>
</dbReference>
<gene>
    <name evidence="1" type="ORF">ACFQ2V_03700</name>
</gene>
<proteinExistence type="predicted"/>
<evidence type="ECO:0000313" key="2">
    <source>
        <dbReference type="Proteomes" id="UP001597046"/>
    </source>
</evidence>